<organism evidence="1 2">
    <name type="scientific">Brassica rapa subsp. trilocularis</name>
    <dbReference type="NCBI Taxonomy" id="1813537"/>
    <lineage>
        <taxon>Eukaryota</taxon>
        <taxon>Viridiplantae</taxon>
        <taxon>Streptophyta</taxon>
        <taxon>Embryophyta</taxon>
        <taxon>Tracheophyta</taxon>
        <taxon>Spermatophyta</taxon>
        <taxon>Magnoliopsida</taxon>
        <taxon>eudicotyledons</taxon>
        <taxon>Gunneridae</taxon>
        <taxon>Pentapetalae</taxon>
        <taxon>rosids</taxon>
        <taxon>malvids</taxon>
        <taxon>Brassicales</taxon>
        <taxon>Brassicaceae</taxon>
        <taxon>Brassiceae</taxon>
        <taxon>Brassica</taxon>
    </lineage>
</organism>
<reference evidence="1 2" key="1">
    <citation type="submission" date="2021-03" db="EMBL/GenBank/DDBJ databases">
        <authorList>
            <person name="King G.J."/>
            <person name="Bancroft I."/>
            <person name="Baten A."/>
            <person name="Bloomfield J."/>
            <person name="Borpatragohain P."/>
            <person name="He Z."/>
            <person name="Irish N."/>
            <person name="Irwin J."/>
            <person name="Liu K."/>
            <person name="Mauleon R.P."/>
            <person name="Moore J."/>
            <person name="Morris R."/>
            <person name="Ostergaard L."/>
            <person name="Wang B."/>
            <person name="Wells R."/>
        </authorList>
    </citation>
    <scope>NUCLEOTIDE SEQUENCE [LARGE SCALE GENOMIC DNA]</scope>
    <source>
        <strain evidence="1">R-o-18</strain>
        <tissue evidence="1">Leaf</tissue>
    </source>
</reference>
<evidence type="ECO:0008006" key="3">
    <source>
        <dbReference type="Google" id="ProtNLM"/>
    </source>
</evidence>
<comment type="caution">
    <text evidence="1">The sequence shown here is derived from an EMBL/GenBank/DDBJ whole genome shotgun (WGS) entry which is preliminary data.</text>
</comment>
<name>A0ABQ7KQ52_BRACM</name>
<keyword evidence="2" id="KW-1185">Reference proteome</keyword>
<sequence>MKHALRTMYRKLVRLSYIAPSSPAPCSVEHVADSKNRVAEEIALSVSRDHRYQSYVALGGPRWLMELLEFEARRAGT</sequence>
<protein>
    <recommendedName>
        <fullName evidence="3">RNase H type-1 domain-containing protein</fullName>
    </recommendedName>
</protein>
<evidence type="ECO:0000313" key="1">
    <source>
        <dbReference type="EMBL" id="KAG5375148.1"/>
    </source>
</evidence>
<gene>
    <name evidence="1" type="primary">A10p014990.1_BraROA</name>
    <name evidence="1" type="ORF">IGI04_039744</name>
</gene>
<accession>A0ABQ7KQ52</accession>
<evidence type="ECO:0000313" key="2">
    <source>
        <dbReference type="Proteomes" id="UP000823674"/>
    </source>
</evidence>
<proteinExistence type="predicted"/>
<dbReference type="Proteomes" id="UP000823674">
    <property type="component" value="Chromosome A10"/>
</dbReference>
<dbReference type="EMBL" id="JADBGQ010000010">
    <property type="protein sequence ID" value="KAG5375148.1"/>
    <property type="molecule type" value="Genomic_DNA"/>
</dbReference>